<feature type="transmembrane region" description="Helical" evidence="1">
    <location>
        <begin position="47"/>
        <end position="74"/>
    </location>
</feature>
<keyword evidence="3" id="KW-1185">Reference proteome</keyword>
<dbReference type="Pfam" id="PF07332">
    <property type="entry name" value="Phage_holin_3_6"/>
    <property type="match status" value="1"/>
</dbReference>
<evidence type="ECO:0008006" key="4">
    <source>
        <dbReference type="Google" id="ProtNLM"/>
    </source>
</evidence>
<dbReference type="RefSeq" id="WP_169198665.1">
    <property type="nucleotide sequence ID" value="NZ_WTVH02000010.1"/>
</dbReference>
<dbReference type="InterPro" id="IPR009937">
    <property type="entry name" value="Phage_holin_3_6"/>
</dbReference>
<dbReference type="Proteomes" id="UP000601990">
    <property type="component" value="Unassembled WGS sequence"/>
</dbReference>
<evidence type="ECO:0000313" key="3">
    <source>
        <dbReference type="Proteomes" id="UP000601990"/>
    </source>
</evidence>
<reference evidence="2" key="1">
    <citation type="submission" date="2019-12" db="EMBL/GenBank/DDBJ databases">
        <title>Comparative genomics gives insights into the taxonomy of the Azoarcus-Aromatoleum group and reveals separate origins of nif in the plant-associated Azoarcus and non-plant-associated Aromatoleum sub-groups.</title>
        <authorList>
            <person name="Lafos M."/>
            <person name="Maluk M."/>
            <person name="Batista M."/>
            <person name="Junghare M."/>
            <person name="Carmona M."/>
            <person name="Faoro H."/>
            <person name="Cruz L.M."/>
            <person name="Battistoni F."/>
            <person name="De Souza E."/>
            <person name="Pedrosa F."/>
            <person name="Chen W.-M."/>
            <person name="Poole P.S."/>
            <person name="Dixon R.A."/>
            <person name="James E.K."/>
        </authorList>
    </citation>
    <scope>NUCLEOTIDE SEQUENCE</scope>
    <source>
        <strain evidence="2">U120</strain>
    </source>
</reference>
<sequence length="129" mass="13460">MAAGTYETGPADPSLPGLLRRVKSLAKAYASLVVVDARHAVHQIIEVLCVAIVAAVLVVTAWLAFVVAVAGWLLADGVSWPGVLACAGLINVVAAALAGTWLWRQLKHNPPLAATLRQVEGEPPRGDIP</sequence>
<comment type="caution">
    <text evidence="2">The sequence shown here is derived from an EMBL/GenBank/DDBJ whole genome shotgun (WGS) entry which is preliminary data.</text>
</comment>
<keyword evidence="1" id="KW-0472">Membrane</keyword>
<name>A0ABX1N1U7_9RHOO</name>
<keyword evidence="1" id="KW-0812">Transmembrane</keyword>
<feature type="transmembrane region" description="Helical" evidence="1">
    <location>
        <begin position="80"/>
        <end position="103"/>
    </location>
</feature>
<protein>
    <recommendedName>
        <fullName evidence="4">Phage holin family protein</fullName>
    </recommendedName>
</protein>
<accession>A0ABX1N1U7</accession>
<evidence type="ECO:0000313" key="2">
    <source>
        <dbReference type="EMBL" id="NMF93388.1"/>
    </source>
</evidence>
<proteinExistence type="predicted"/>
<evidence type="ECO:0000256" key="1">
    <source>
        <dbReference type="SAM" id="Phobius"/>
    </source>
</evidence>
<dbReference type="EMBL" id="WTVH01000013">
    <property type="protein sequence ID" value="NMF93388.1"/>
    <property type="molecule type" value="Genomic_DNA"/>
</dbReference>
<organism evidence="2 3">
    <name type="scientific">Aromatoleum buckelii</name>
    <dbReference type="NCBI Taxonomy" id="200254"/>
    <lineage>
        <taxon>Bacteria</taxon>
        <taxon>Pseudomonadati</taxon>
        <taxon>Pseudomonadota</taxon>
        <taxon>Betaproteobacteria</taxon>
        <taxon>Rhodocyclales</taxon>
        <taxon>Rhodocyclaceae</taxon>
        <taxon>Aromatoleum</taxon>
    </lineage>
</organism>
<keyword evidence="1" id="KW-1133">Transmembrane helix</keyword>
<gene>
    <name evidence="2" type="ORF">GO608_08605</name>
</gene>